<proteinExistence type="predicted"/>
<organism evidence="1 2">
    <name type="scientific">Leptospira licerasiae str. MMD4847</name>
    <dbReference type="NCBI Taxonomy" id="1049971"/>
    <lineage>
        <taxon>Bacteria</taxon>
        <taxon>Pseudomonadati</taxon>
        <taxon>Spirochaetota</taxon>
        <taxon>Spirochaetia</taxon>
        <taxon>Leptospirales</taxon>
        <taxon>Leptospiraceae</taxon>
        <taxon>Leptospira</taxon>
    </lineage>
</organism>
<accession>A0ABN0H9R9</accession>
<dbReference type="Proteomes" id="UP000018720">
    <property type="component" value="Unassembled WGS sequence"/>
</dbReference>
<keyword evidence="2" id="KW-1185">Reference proteome</keyword>
<comment type="caution">
    <text evidence="1">The sequence shown here is derived from an EMBL/GenBank/DDBJ whole genome shotgun (WGS) entry which is preliminary data.</text>
</comment>
<evidence type="ECO:0000313" key="1">
    <source>
        <dbReference type="EMBL" id="EJZ42327.1"/>
    </source>
</evidence>
<reference evidence="1 2" key="1">
    <citation type="submission" date="2012-08" db="EMBL/GenBank/DDBJ databases">
        <authorList>
            <person name="Harkins D.M."/>
            <person name="Durkin A.S."/>
            <person name="Selengut J.D."/>
            <person name="Sanka R."/>
            <person name="DePew J."/>
            <person name="Purushe J."/>
            <person name="Matthias M.A."/>
            <person name="Vinetz J.M."/>
            <person name="Sutton G.G."/>
            <person name="Nelson W.C."/>
            <person name="Fouts D.E."/>
        </authorList>
    </citation>
    <scope>NUCLEOTIDE SEQUENCE [LARGE SCALE GENOMIC DNA]</scope>
    <source>
        <strain evidence="1 2">MMD4847</strain>
    </source>
</reference>
<protein>
    <submittedName>
        <fullName evidence="1">Uncharacterized protein</fullName>
    </submittedName>
</protein>
<name>A0ABN0H9R9_9LEPT</name>
<gene>
    <name evidence="1" type="ORF">LEP1GSC178_0095</name>
</gene>
<evidence type="ECO:0000313" key="2">
    <source>
        <dbReference type="Proteomes" id="UP000018720"/>
    </source>
</evidence>
<sequence length="111" mass="12295">MKNVQFIETEIDFSTPSGAYNLGEVLAIGANILYVFLQVKSVFDGLPSVTIGDTTNSTKYMDENSSDLFEEGNYIGLVLDKFQLISQCRIYWNPGDSTKGNLRVCALITEP</sequence>
<dbReference type="EMBL" id="AHOM02000005">
    <property type="protein sequence ID" value="EJZ42327.1"/>
    <property type="molecule type" value="Genomic_DNA"/>
</dbReference>